<evidence type="ECO:0000313" key="2">
    <source>
        <dbReference type="EMBL" id="MBB4413749.1"/>
    </source>
</evidence>
<evidence type="ECO:0000313" key="5">
    <source>
        <dbReference type="Proteomes" id="UP000524535"/>
    </source>
</evidence>
<dbReference type="AlphaFoldDB" id="A0A7W6Y752"/>
<dbReference type="InterPro" id="IPR007833">
    <property type="entry name" value="Capsule_polysaccharide_synth"/>
</dbReference>
<dbReference type="EMBL" id="JACIHM010000021">
    <property type="protein sequence ID" value="MBB4449694.1"/>
    <property type="molecule type" value="Genomic_DNA"/>
</dbReference>
<proteinExistence type="predicted"/>
<evidence type="ECO:0000313" key="1">
    <source>
        <dbReference type="EMBL" id="MBB4351781.1"/>
    </source>
</evidence>
<reference evidence="4 5" key="1">
    <citation type="submission" date="2020-08" db="EMBL/GenBank/DDBJ databases">
        <title>Genomic Encyclopedia of Type Strains, Phase IV (KMG-V): Genome sequencing to study the core and pangenomes of soil and plant-associated prokaryotes.</title>
        <authorList>
            <person name="Whitman W."/>
        </authorList>
    </citation>
    <scope>NUCLEOTIDE SEQUENCE [LARGE SCALE GENOMIC DNA]</scope>
    <source>
        <strain evidence="2 5">SEMIA 444</strain>
        <strain evidence="1 4">SEMIA 448</strain>
        <strain evidence="3 6">SEMIA 452</strain>
    </source>
</reference>
<keyword evidence="5" id="KW-1185">Reference proteome</keyword>
<gene>
    <name evidence="2" type="ORF">GGE31_004277</name>
    <name evidence="1" type="ORF">GGE33_005566</name>
    <name evidence="3" type="ORF">GGE35_005553</name>
</gene>
<organism evidence="3 6">
    <name type="scientific">Aliirhizobium cellulosilyticum</name>
    <dbReference type="NCBI Taxonomy" id="393664"/>
    <lineage>
        <taxon>Bacteria</taxon>
        <taxon>Pseudomonadati</taxon>
        <taxon>Pseudomonadota</taxon>
        <taxon>Alphaproteobacteria</taxon>
        <taxon>Hyphomicrobiales</taxon>
        <taxon>Rhizobiaceae</taxon>
        <taxon>Aliirhizobium</taxon>
    </lineage>
</organism>
<dbReference type="Pfam" id="PF05159">
    <property type="entry name" value="Capsule_synth"/>
    <property type="match status" value="1"/>
</dbReference>
<sequence length="434" mass="48362">MKNRTFLFLQGPASPFFRLVADRLEAKGARVLRINFCLGDMVFWWPKRGAFFRGEKSEWPDYLEAFTHHHSVTDIVMLGDGRDYHAAAAEIGQALGVRIHIVEHGYLRPDWLTVEPDGMSAHSRFPQEPEAIRVLADGVPPVARGGLFRSSFLTYALYDLAYHVPNVLVGPLLHRHYRTHGAAHPVIEYSGWIWKGLFAGKRRRQAEQAIAASTRLATGADARFFLFPLQLPGDYQIIKHSPGSDLSAIVEAVIASFARYAPEETRLLFKVHPIDNGLSRWPQRIGDAASRLNVGDRVFVADGGNTDSLIERSAGVVTVNSTVGLTALAFNRPVIALGAAIYDVDGLTSQAALADFWRRPPLPDPDLFDAFMRALSATTQVRGGFIGRDALNTGADNVASRLLEPDERLPESLRKQRDRGVFRYERELFPEQPR</sequence>
<dbReference type="EMBL" id="JACIGY010000006">
    <property type="protein sequence ID" value="MBB4413749.1"/>
    <property type="molecule type" value="Genomic_DNA"/>
</dbReference>
<dbReference type="GO" id="GO:0000271">
    <property type="term" value="P:polysaccharide biosynthetic process"/>
    <property type="evidence" value="ECO:0007669"/>
    <property type="project" value="InterPro"/>
</dbReference>
<dbReference type="CDD" id="cd16441">
    <property type="entry name" value="beta_Kdo_transferase_KpsS"/>
    <property type="match status" value="1"/>
</dbReference>
<protein>
    <submittedName>
        <fullName evidence="3">Capsular polysaccharide export protein</fullName>
    </submittedName>
</protein>
<dbReference type="GO" id="GO:0015774">
    <property type="term" value="P:polysaccharide transport"/>
    <property type="evidence" value="ECO:0007669"/>
    <property type="project" value="InterPro"/>
</dbReference>
<dbReference type="RefSeq" id="WP_183830501.1">
    <property type="nucleotide sequence ID" value="NZ_JACIGW010000018.1"/>
</dbReference>
<comment type="caution">
    <text evidence="3">The sequence shown here is derived from an EMBL/GenBank/DDBJ whole genome shotgun (WGS) entry which is preliminary data.</text>
</comment>
<dbReference type="Proteomes" id="UP000576087">
    <property type="component" value="Unassembled WGS sequence"/>
</dbReference>
<dbReference type="EMBL" id="JACIGW010000018">
    <property type="protein sequence ID" value="MBB4351781.1"/>
    <property type="molecule type" value="Genomic_DNA"/>
</dbReference>
<evidence type="ECO:0000313" key="3">
    <source>
        <dbReference type="EMBL" id="MBB4449694.1"/>
    </source>
</evidence>
<accession>A0A7W6Y752</accession>
<name>A0A7W6Y752_9HYPH</name>
<dbReference type="Proteomes" id="UP000524535">
    <property type="component" value="Unassembled WGS sequence"/>
</dbReference>
<evidence type="ECO:0000313" key="4">
    <source>
        <dbReference type="Proteomes" id="UP000520770"/>
    </source>
</evidence>
<dbReference type="Proteomes" id="UP000520770">
    <property type="component" value="Unassembled WGS sequence"/>
</dbReference>
<evidence type="ECO:0000313" key="6">
    <source>
        <dbReference type="Proteomes" id="UP000576087"/>
    </source>
</evidence>